<evidence type="ECO:0000256" key="3">
    <source>
        <dbReference type="ARBA" id="ARBA00022692"/>
    </source>
</evidence>
<gene>
    <name evidence="8" type="ORF">CLV47_12923</name>
</gene>
<dbReference type="PANTHER" id="PTHR33406">
    <property type="entry name" value="MEMBRANE PROTEIN MJ1562-RELATED"/>
    <property type="match status" value="1"/>
</dbReference>
<reference evidence="8 9" key="1">
    <citation type="submission" date="2018-03" db="EMBL/GenBank/DDBJ databases">
        <title>Genomic Encyclopedia of Archaeal and Bacterial Type Strains, Phase II (KMG-II): from individual species to whole genera.</title>
        <authorList>
            <person name="Goeker M."/>
        </authorList>
    </citation>
    <scope>NUCLEOTIDE SEQUENCE [LARGE SCALE GENOMIC DNA]</scope>
    <source>
        <strain evidence="8 9">DSM 100065</strain>
    </source>
</reference>
<feature type="transmembrane region" description="Helical" evidence="6">
    <location>
        <begin position="204"/>
        <end position="222"/>
    </location>
</feature>
<dbReference type="SUPFAM" id="SSF82866">
    <property type="entry name" value="Multidrug efflux transporter AcrB transmembrane domain"/>
    <property type="match status" value="2"/>
</dbReference>
<keyword evidence="2" id="KW-1003">Cell membrane</keyword>
<dbReference type="PANTHER" id="PTHR33406:SF13">
    <property type="entry name" value="MEMBRANE PROTEIN YDFJ"/>
    <property type="match status" value="1"/>
</dbReference>
<dbReference type="InterPro" id="IPR050545">
    <property type="entry name" value="Mycobact_MmpL"/>
</dbReference>
<feature type="transmembrane region" description="Helical" evidence="6">
    <location>
        <begin position="368"/>
        <end position="386"/>
    </location>
</feature>
<dbReference type="InterPro" id="IPR000731">
    <property type="entry name" value="SSD"/>
</dbReference>
<dbReference type="GO" id="GO:0005886">
    <property type="term" value="C:plasma membrane"/>
    <property type="evidence" value="ECO:0007669"/>
    <property type="project" value="UniProtKB-SubCell"/>
</dbReference>
<evidence type="ECO:0000259" key="7">
    <source>
        <dbReference type="PROSITE" id="PS50156"/>
    </source>
</evidence>
<feature type="transmembrane region" description="Helical" evidence="6">
    <location>
        <begin position="228"/>
        <end position="248"/>
    </location>
</feature>
<dbReference type="Gene3D" id="1.20.1640.10">
    <property type="entry name" value="Multidrug efflux transporter AcrB transmembrane domain"/>
    <property type="match status" value="2"/>
</dbReference>
<comment type="subcellular location">
    <subcellularLocation>
        <location evidence="1">Cell membrane</location>
        <topology evidence="1">Multi-pass membrane protein</topology>
    </subcellularLocation>
</comment>
<feature type="transmembrane region" description="Helical" evidence="6">
    <location>
        <begin position="671"/>
        <end position="698"/>
    </location>
</feature>
<evidence type="ECO:0000256" key="1">
    <source>
        <dbReference type="ARBA" id="ARBA00004651"/>
    </source>
</evidence>
<feature type="transmembrane region" description="Helical" evidence="6">
    <location>
        <begin position="269"/>
        <end position="297"/>
    </location>
</feature>
<dbReference type="RefSeq" id="WP_106351069.1">
    <property type="nucleotide sequence ID" value="NZ_PVUE01000029.1"/>
</dbReference>
<proteinExistence type="predicted"/>
<evidence type="ECO:0000256" key="2">
    <source>
        <dbReference type="ARBA" id="ARBA00022475"/>
    </source>
</evidence>
<dbReference type="AlphaFoldDB" id="A0A2T0Z360"/>
<dbReference type="EMBL" id="PVUE01000029">
    <property type="protein sequence ID" value="PRZ30781.1"/>
    <property type="molecule type" value="Genomic_DNA"/>
</dbReference>
<feature type="domain" description="SSD" evidence="7">
    <location>
        <begin position="214"/>
        <end position="326"/>
    </location>
</feature>
<sequence>MATLLHRLGRFSLRHRRSVLAVWLVVLIAGAAAALGAQGTFSSTFSIPGMKSQVALDQLEAKLPAAGGTTGQIVVAAPKGKTLAEPDYQKAINAIVDETKPLDKVTTVIAPIPTQSISEDGRIGFIQVMFKGAVTEIPPETQDKIANIAKDHSVDGLQVELGGGAVKQAPAIGSTEGIGVIIALVVLAITFGSMIAAGLPMLTALIGIGVGMTGILTTAAFVDMSDTAPILALMLGLAVGIDYALFIVSKHRDQLRRGMSVDESIPRATGTAGTAVLFAGLTVVIALVGLTVVGIPFLSVMGLGSAATVAIAVLIAVTLVPALLGFAGLKILPKKERAKIAAYVGELRSQEEAVKPNRWIRFVTKRPVAVLALGVIMIGVIAIPAMQLRLGLPNDSTAAPDTTKRKAYDLMAEGFGDGKGNPLIVTVTPDKPLVLDPQTAAGIQAKVQQQIGAELQANPQLADQAENLTKMAVGQAQSTVLLAPYLDKLSSIDNVRSASAVGGAPDGTFFAIQIMPKTGPSDAATETLVHTLRSDLPSLGKDLGAQLEVTGMNVVAIDISQKLADALPVYLAIVVGLALILLLLVFRSILVPLKAVVGFLLTIGASFGAVVAVYQLGWLSAIFGVDTPAPIISFLPVLLIGILFGLSMDYEMFLVSGMRESYAHGATAKNAVIHGFGAGSRVVTAAAIIMISVFAGFILAPDAIIASIGFSLAFGVLVDAFVVRMTLVPAAMYLFDKAAWWLPKWLDKILPNADVEGAALVAKLDQEAAHEDDRELEPV</sequence>
<evidence type="ECO:0000313" key="9">
    <source>
        <dbReference type="Proteomes" id="UP000237752"/>
    </source>
</evidence>
<organism evidence="8 9">
    <name type="scientific">Antricoccus suffuscus</name>
    <dbReference type="NCBI Taxonomy" id="1629062"/>
    <lineage>
        <taxon>Bacteria</taxon>
        <taxon>Bacillati</taxon>
        <taxon>Actinomycetota</taxon>
        <taxon>Actinomycetes</taxon>
        <taxon>Geodermatophilales</taxon>
        <taxon>Antricoccaceae</taxon>
        <taxon>Antricoccus</taxon>
    </lineage>
</organism>
<evidence type="ECO:0000256" key="4">
    <source>
        <dbReference type="ARBA" id="ARBA00022989"/>
    </source>
</evidence>
<accession>A0A2T0Z360</accession>
<comment type="caution">
    <text evidence="8">The sequence shown here is derived from an EMBL/GenBank/DDBJ whole genome shotgun (WGS) entry which is preliminary data.</text>
</comment>
<protein>
    <submittedName>
        <fullName evidence="8">RND superfamily putative drug exporter</fullName>
    </submittedName>
</protein>
<name>A0A2T0Z360_9ACTN</name>
<dbReference type="PROSITE" id="PS50156">
    <property type="entry name" value="SSD"/>
    <property type="match status" value="1"/>
</dbReference>
<feature type="transmembrane region" description="Helical" evidence="6">
    <location>
        <begin position="177"/>
        <end position="197"/>
    </location>
</feature>
<feature type="transmembrane region" description="Helical" evidence="6">
    <location>
        <begin position="303"/>
        <end position="329"/>
    </location>
</feature>
<dbReference type="InterPro" id="IPR004869">
    <property type="entry name" value="MMPL_dom"/>
</dbReference>
<keyword evidence="9" id="KW-1185">Reference proteome</keyword>
<keyword evidence="5 6" id="KW-0472">Membrane</keyword>
<dbReference type="Pfam" id="PF03176">
    <property type="entry name" value="MMPL"/>
    <property type="match status" value="2"/>
</dbReference>
<feature type="transmembrane region" description="Helical" evidence="6">
    <location>
        <begin position="704"/>
        <end position="723"/>
    </location>
</feature>
<dbReference type="Proteomes" id="UP000237752">
    <property type="component" value="Unassembled WGS sequence"/>
</dbReference>
<feature type="transmembrane region" description="Helical" evidence="6">
    <location>
        <begin position="598"/>
        <end position="619"/>
    </location>
</feature>
<evidence type="ECO:0000256" key="5">
    <source>
        <dbReference type="ARBA" id="ARBA00023136"/>
    </source>
</evidence>
<feature type="transmembrane region" description="Helical" evidence="6">
    <location>
        <begin position="631"/>
        <end position="650"/>
    </location>
</feature>
<evidence type="ECO:0000313" key="8">
    <source>
        <dbReference type="EMBL" id="PRZ30781.1"/>
    </source>
</evidence>
<keyword evidence="3 6" id="KW-0812">Transmembrane</keyword>
<feature type="transmembrane region" description="Helical" evidence="6">
    <location>
        <begin position="567"/>
        <end position="586"/>
    </location>
</feature>
<keyword evidence="4 6" id="KW-1133">Transmembrane helix</keyword>
<evidence type="ECO:0000256" key="6">
    <source>
        <dbReference type="SAM" id="Phobius"/>
    </source>
</evidence>